<dbReference type="EMBL" id="BSFQ01000016">
    <property type="protein sequence ID" value="GLL12724.1"/>
    <property type="molecule type" value="Genomic_DNA"/>
</dbReference>
<evidence type="ECO:0000259" key="1">
    <source>
        <dbReference type="Pfam" id="PF12697"/>
    </source>
</evidence>
<dbReference type="PANTHER" id="PTHR43433:SF5">
    <property type="entry name" value="AB HYDROLASE-1 DOMAIN-CONTAINING PROTEIN"/>
    <property type="match status" value="1"/>
</dbReference>
<name>A0A9W6L5R4_9PSEU</name>
<evidence type="ECO:0000313" key="3">
    <source>
        <dbReference type="Proteomes" id="UP001143463"/>
    </source>
</evidence>
<gene>
    <name evidence="2" type="ORF">GCM10017577_38650</name>
</gene>
<accession>A0A9W6L5R4</accession>
<dbReference type="SUPFAM" id="SSF53474">
    <property type="entry name" value="alpha/beta-Hydrolases"/>
    <property type="match status" value="1"/>
</dbReference>
<dbReference type="AlphaFoldDB" id="A0A9W6L5R4"/>
<reference evidence="2" key="2">
    <citation type="submission" date="2023-01" db="EMBL/GenBank/DDBJ databases">
        <authorList>
            <person name="Sun Q."/>
            <person name="Evtushenko L."/>
        </authorList>
    </citation>
    <scope>NUCLEOTIDE SEQUENCE</scope>
    <source>
        <strain evidence="2">VKM Ac-1069</strain>
    </source>
</reference>
<keyword evidence="3" id="KW-1185">Reference proteome</keyword>
<organism evidence="2 3">
    <name type="scientific">Pseudonocardia halophobica</name>
    <dbReference type="NCBI Taxonomy" id="29401"/>
    <lineage>
        <taxon>Bacteria</taxon>
        <taxon>Bacillati</taxon>
        <taxon>Actinomycetota</taxon>
        <taxon>Actinomycetes</taxon>
        <taxon>Pseudonocardiales</taxon>
        <taxon>Pseudonocardiaceae</taxon>
        <taxon>Pseudonocardia</taxon>
    </lineage>
</organism>
<dbReference type="InterPro" id="IPR000073">
    <property type="entry name" value="AB_hydrolase_1"/>
</dbReference>
<feature type="domain" description="AB hydrolase-1" evidence="1">
    <location>
        <begin position="25"/>
        <end position="249"/>
    </location>
</feature>
<sequence>MTTLEIPNIGTFDVELWEEGAGTPLLYLHGYERHPGGAGFLKRLATDHRVLAPEQPGYGNSTGFEHFTDVQDVALFYRELVESWGLGSVDVVGHSLGGMFAAELAAIAPQLVRRLVLVNAYGLWLDDEPTLDPFGPADQVKAAKWHAGPPDVEPTNFVPDPDDPHAPILFSARNLGSATKFMWPIADRGLRRRLPLIDAPTLVVHGTSDGLLPVSYAEEFVRLIPDARLHRIEAAGHYPMVEQEDEFVSAVSAFLAG</sequence>
<dbReference type="Gene3D" id="3.40.50.1820">
    <property type="entry name" value="alpha/beta hydrolase"/>
    <property type="match status" value="1"/>
</dbReference>
<keyword evidence="2" id="KW-0378">Hydrolase</keyword>
<reference evidence="2" key="1">
    <citation type="journal article" date="2014" name="Int. J. Syst. Evol. Microbiol.">
        <title>Complete genome sequence of Corynebacterium casei LMG S-19264T (=DSM 44701T), isolated from a smear-ripened cheese.</title>
        <authorList>
            <consortium name="US DOE Joint Genome Institute (JGI-PGF)"/>
            <person name="Walter F."/>
            <person name="Albersmeier A."/>
            <person name="Kalinowski J."/>
            <person name="Ruckert C."/>
        </authorList>
    </citation>
    <scope>NUCLEOTIDE SEQUENCE</scope>
    <source>
        <strain evidence="2">VKM Ac-1069</strain>
    </source>
</reference>
<dbReference type="InterPro" id="IPR029058">
    <property type="entry name" value="AB_hydrolase_fold"/>
</dbReference>
<dbReference type="InterPro" id="IPR050471">
    <property type="entry name" value="AB_hydrolase"/>
</dbReference>
<evidence type="ECO:0000313" key="2">
    <source>
        <dbReference type="EMBL" id="GLL12724.1"/>
    </source>
</evidence>
<dbReference type="Proteomes" id="UP001143463">
    <property type="component" value="Unassembled WGS sequence"/>
</dbReference>
<dbReference type="PRINTS" id="PR00111">
    <property type="entry name" value="ABHYDROLASE"/>
</dbReference>
<comment type="caution">
    <text evidence="2">The sequence shown here is derived from an EMBL/GenBank/DDBJ whole genome shotgun (WGS) entry which is preliminary data.</text>
</comment>
<proteinExistence type="predicted"/>
<dbReference type="PANTHER" id="PTHR43433">
    <property type="entry name" value="HYDROLASE, ALPHA/BETA FOLD FAMILY PROTEIN"/>
    <property type="match status" value="1"/>
</dbReference>
<dbReference type="GO" id="GO:0016787">
    <property type="term" value="F:hydrolase activity"/>
    <property type="evidence" value="ECO:0007669"/>
    <property type="project" value="UniProtKB-KW"/>
</dbReference>
<protein>
    <submittedName>
        <fullName evidence="2">Hydrolase</fullName>
    </submittedName>
</protein>
<dbReference type="Pfam" id="PF12697">
    <property type="entry name" value="Abhydrolase_6"/>
    <property type="match status" value="1"/>
</dbReference>
<dbReference type="RefSeq" id="WP_037047330.1">
    <property type="nucleotide sequence ID" value="NZ_BAAAUZ010000049.1"/>
</dbReference>